<dbReference type="HOGENOM" id="CLU_419997_0_0_1"/>
<feature type="compositionally biased region" description="Low complexity" evidence="1">
    <location>
        <begin position="133"/>
        <end position="149"/>
    </location>
</feature>
<evidence type="ECO:0000313" key="3">
    <source>
        <dbReference type="EnsemblMetazoa" id="tetur01g00530.1"/>
    </source>
</evidence>
<feature type="transmembrane region" description="Helical" evidence="2">
    <location>
        <begin position="244"/>
        <end position="267"/>
    </location>
</feature>
<evidence type="ECO:0000256" key="2">
    <source>
        <dbReference type="SAM" id="Phobius"/>
    </source>
</evidence>
<keyword evidence="4" id="KW-1185">Reference proteome</keyword>
<reference evidence="3" key="2">
    <citation type="submission" date="2015-06" db="UniProtKB">
        <authorList>
            <consortium name="EnsemblMetazoa"/>
        </authorList>
    </citation>
    <scope>IDENTIFICATION</scope>
</reference>
<name>T1JPR4_TETUR</name>
<dbReference type="AlphaFoldDB" id="T1JPR4"/>
<dbReference type="EnsemblMetazoa" id="tetur01g00530.1">
    <property type="protein sequence ID" value="tetur01g00530.1"/>
    <property type="gene ID" value="tetur01g00530"/>
</dbReference>
<feature type="transmembrane region" description="Helical" evidence="2">
    <location>
        <begin position="6"/>
        <end position="28"/>
    </location>
</feature>
<sequence length="653" mass="71533">MLSQSLLWFVNLLIIVVFSGIDSSTHGFTNRVSDRLMRFWRKPFTRKRLQSTNYNSSKQLVPVVYLFRRPRLQDNLSGFPGLNGLSGSNVPGYVTISDDDLPEQDDSSNSQGLDPIIKGINNAVQSLGIPNLSSSGQSSDSKDPSFSFDQSDRIPIGGSFDFKPFDTYKKQIGPTGTFGHEFLGHGHGHHFPFHFFHPGFHHGFGDSHGKSKVHYIPMPYPYPVVHMKHIKHHQEHHNNDVSSWVWGILLAALLPILLGALLLPLGLLFGLSLLTLLAVAGGAGGGGTFIPINGTGTAVPAGRRKRSISPELWDRELLDAIESFILDCIQKGSTSLLPTPNSTSATPKVTPIVTSFRSIMEHLNSLKFPEALSDSQLTSRSTYPTYQPHKLTYPYIHHTIKNTILPTPAIEMGNQNLSDSTGKYYAFPESFSSPVYTDLAYRQTAPEIGSDYNTAASINGLNYSPLAQLAPTIPMTSSFGQQNYPVMSRPYTLYGYSGSDFGYGGLNHESGHSPGHYQHHTPPVQHGGSNHHTVQYIPIPVAVNHDKSGNNHHKHDLTTLLAAIALAAGLPLLLGALLLPLGVLFLLNLATLIAVLATGLGGAGNGTRIENPTLNRGRRSLTDHYTVGYDDQFMTIFQDIIFNFIFEIIQKAL</sequence>
<keyword evidence="2" id="KW-1133">Transmembrane helix</keyword>
<feature type="transmembrane region" description="Helical" evidence="2">
    <location>
        <begin position="273"/>
        <end position="296"/>
    </location>
</feature>
<evidence type="ECO:0000256" key="1">
    <source>
        <dbReference type="SAM" id="MobiDB-lite"/>
    </source>
</evidence>
<feature type="transmembrane region" description="Helical" evidence="2">
    <location>
        <begin position="585"/>
        <end position="606"/>
    </location>
</feature>
<keyword evidence="2" id="KW-0472">Membrane</keyword>
<dbReference type="Proteomes" id="UP000015104">
    <property type="component" value="Unassembled WGS sequence"/>
</dbReference>
<feature type="region of interest" description="Disordered" evidence="1">
    <location>
        <begin position="96"/>
        <end position="115"/>
    </location>
</feature>
<accession>T1JPR4</accession>
<protein>
    <submittedName>
        <fullName evidence="3">Uncharacterized protein</fullName>
    </submittedName>
</protein>
<evidence type="ECO:0000313" key="4">
    <source>
        <dbReference type="Proteomes" id="UP000015104"/>
    </source>
</evidence>
<reference evidence="4" key="1">
    <citation type="submission" date="2011-08" db="EMBL/GenBank/DDBJ databases">
        <authorList>
            <person name="Rombauts S."/>
        </authorList>
    </citation>
    <scope>NUCLEOTIDE SEQUENCE</scope>
    <source>
        <strain evidence="4">London</strain>
    </source>
</reference>
<dbReference type="EMBL" id="CAEY01000428">
    <property type="status" value="NOT_ANNOTATED_CDS"/>
    <property type="molecule type" value="Genomic_DNA"/>
</dbReference>
<feature type="transmembrane region" description="Helical" evidence="2">
    <location>
        <begin position="557"/>
        <end position="579"/>
    </location>
</feature>
<keyword evidence="2" id="KW-0812">Transmembrane</keyword>
<feature type="compositionally biased region" description="Acidic residues" evidence="1">
    <location>
        <begin position="97"/>
        <end position="106"/>
    </location>
</feature>
<proteinExistence type="predicted"/>
<organism evidence="3 4">
    <name type="scientific">Tetranychus urticae</name>
    <name type="common">Two-spotted spider mite</name>
    <dbReference type="NCBI Taxonomy" id="32264"/>
    <lineage>
        <taxon>Eukaryota</taxon>
        <taxon>Metazoa</taxon>
        <taxon>Ecdysozoa</taxon>
        <taxon>Arthropoda</taxon>
        <taxon>Chelicerata</taxon>
        <taxon>Arachnida</taxon>
        <taxon>Acari</taxon>
        <taxon>Acariformes</taxon>
        <taxon>Trombidiformes</taxon>
        <taxon>Prostigmata</taxon>
        <taxon>Eleutherengona</taxon>
        <taxon>Raphignathae</taxon>
        <taxon>Tetranychoidea</taxon>
        <taxon>Tetranychidae</taxon>
        <taxon>Tetranychus</taxon>
    </lineage>
</organism>
<feature type="region of interest" description="Disordered" evidence="1">
    <location>
        <begin position="128"/>
        <end position="155"/>
    </location>
</feature>